<protein>
    <recommendedName>
        <fullName evidence="1">DUF3700 domain-containing protein</fullName>
    </recommendedName>
</protein>
<dbReference type="SMART" id="SM01172">
    <property type="entry name" value="DUF3700"/>
    <property type="match status" value="1"/>
</dbReference>
<feature type="domain" description="DUF3700" evidence="1">
    <location>
        <begin position="2"/>
        <end position="224"/>
    </location>
</feature>
<evidence type="ECO:0000313" key="3">
    <source>
        <dbReference type="Proteomes" id="UP001054889"/>
    </source>
</evidence>
<evidence type="ECO:0000259" key="1">
    <source>
        <dbReference type="SMART" id="SM01172"/>
    </source>
</evidence>
<dbReference type="Gene3D" id="3.60.20.10">
    <property type="entry name" value="Glutamine Phosphoribosylpyrophosphate, subunit 1, domain 1"/>
    <property type="match status" value="1"/>
</dbReference>
<organism evidence="2 3">
    <name type="scientific">Eleusine coracana subsp. coracana</name>
    <dbReference type="NCBI Taxonomy" id="191504"/>
    <lineage>
        <taxon>Eukaryota</taxon>
        <taxon>Viridiplantae</taxon>
        <taxon>Streptophyta</taxon>
        <taxon>Embryophyta</taxon>
        <taxon>Tracheophyta</taxon>
        <taxon>Spermatophyta</taxon>
        <taxon>Magnoliopsida</taxon>
        <taxon>Liliopsida</taxon>
        <taxon>Poales</taxon>
        <taxon>Poaceae</taxon>
        <taxon>PACMAD clade</taxon>
        <taxon>Chloridoideae</taxon>
        <taxon>Cynodonteae</taxon>
        <taxon>Eleusininae</taxon>
        <taxon>Eleusine</taxon>
    </lineage>
</organism>
<dbReference type="InterPro" id="IPR044828">
    <property type="entry name" value="TSJT1-like"/>
</dbReference>
<comment type="caution">
    <text evidence="2">The sequence shown here is derived from an EMBL/GenBank/DDBJ whole genome shotgun (WGS) entry which is preliminary data.</text>
</comment>
<evidence type="ECO:0000313" key="2">
    <source>
        <dbReference type="EMBL" id="GJN23031.1"/>
    </source>
</evidence>
<keyword evidence="3" id="KW-1185">Reference proteome</keyword>
<dbReference type="Pfam" id="PF12481">
    <property type="entry name" value="DUF3700"/>
    <property type="match status" value="1"/>
</dbReference>
<dbReference type="PANTHER" id="PTHR45952">
    <property type="entry name" value="ALUMINUM INDUCED PROTEIN WITH YGL AND LRDR MOTIFS"/>
    <property type="match status" value="1"/>
</dbReference>
<dbReference type="EMBL" id="BQKI01000076">
    <property type="protein sequence ID" value="GJN23031.1"/>
    <property type="molecule type" value="Genomic_DNA"/>
</dbReference>
<dbReference type="InterPro" id="IPR029055">
    <property type="entry name" value="Ntn_hydrolases_N"/>
</dbReference>
<dbReference type="SUPFAM" id="SSF56235">
    <property type="entry name" value="N-terminal nucleophile aminohydrolases (Ntn hydrolases)"/>
    <property type="match status" value="1"/>
</dbReference>
<reference evidence="2" key="1">
    <citation type="journal article" date="2018" name="DNA Res.">
        <title>Multiple hybrid de novo genome assembly of finger millet, an orphan allotetraploid crop.</title>
        <authorList>
            <person name="Hatakeyama M."/>
            <person name="Aluri S."/>
            <person name="Balachadran M.T."/>
            <person name="Sivarajan S.R."/>
            <person name="Patrignani A."/>
            <person name="Gruter S."/>
            <person name="Poveda L."/>
            <person name="Shimizu-Inatsugi R."/>
            <person name="Baeten J."/>
            <person name="Francoijs K.J."/>
            <person name="Nataraja K.N."/>
            <person name="Reddy Y.A.N."/>
            <person name="Phadnis S."/>
            <person name="Ravikumar R.L."/>
            <person name="Schlapbach R."/>
            <person name="Sreeman S.M."/>
            <person name="Shimizu K.K."/>
        </authorList>
    </citation>
    <scope>NUCLEOTIDE SEQUENCE</scope>
</reference>
<dbReference type="AlphaFoldDB" id="A0AAV5EKJ5"/>
<sequence length="247" mass="26869">MLAVFDRAVAPSPEGLRQPGATGDGSAVRLVDLFREARPEAVTVNLGGAAAMAYSSRDQSPLLPRLFGAVEDVYCLFQGTIENVAVLKQQYGLSKGANEVNIIIEAYRTLRDRGPYPADQVVRDIGGKFAFVLYDCSTKSVFMAADTYGRVPFYWGVDSEDRLVVSDDIEIVKKACGKSFAPFPKGFFFSTSGGLQSYEHPLNEVKLVPRVDSKGEVCGITYTVDAKAKKETNIPRVGSAADWSAQY</sequence>
<accession>A0AAV5EKJ5</accession>
<name>A0AAV5EKJ5_ELECO</name>
<gene>
    <name evidence="2" type="primary">gb10647</name>
    <name evidence="2" type="ORF">PR202_gb10647</name>
</gene>
<dbReference type="PANTHER" id="PTHR45952:SF14">
    <property type="entry name" value="DUF3700 DOMAIN-CONTAINING PROTEIN"/>
    <property type="match status" value="1"/>
</dbReference>
<dbReference type="InterPro" id="IPR024286">
    <property type="entry name" value="DUF3700"/>
</dbReference>
<proteinExistence type="predicted"/>
<reference evidence="2" key="2">
    <citation type="submission" date="2021-12" db="EMBL/GenBank/DDBJ databases">
        <title>Resequencing data analysis of finger millet.</title>
        <authorList>
            <person name="Hatakeyama M."/>
            <person name="Aluri S."/>
            <person name="Balachadran M.T."/>
            <person name="Sivarajan S.R."/>
            <person name="Poveda L."/>
            <person name="Shimizu-Inatsugi R."/>
            <person name="Schlapbach R."/>
            <person name="Sreeman S.M."/>
            <person name="Shimizu K.K."/>
        </authorList>
    </citation>
    <scope>NUCLEOTIDE SEQUENCE</scope>
</reference>
<dbReference type="Proteomes" id="UP001054889">
    <property type="component" value="Unassembled WGS sequence"/>
</dbReference>